<proteinExistence type="predicted"/>
<feature type="compositionally biased region" description="Polar residues" evidence="1">
    <location>
        <begin position="16"/>
        <end position="25"/>
    </location>
</feature>
<sequence>MSSQAVVVTKWPPTGTIRTGPSQGYSPTYTVSIQDACDDTLSSAICGPSVSRMKAKQSTPITS</sequence>
<evidence type="ECO:0000256" key="1">
    <source>
        <dbReference type="SAM" id="MobiDB-lite"/>
    </source>
</evidence>
<feature type="region of interest" description="Disordered" evidence="1">
    <location>
        <begin position="1"/>
        <end position="25"/>
    </location>
</feature>
<dbReference type="Proteomes" id="UP000054538">
    <property type="component" value="Unassembled WGS sequence"/>
</dbReference>
<dbReference type="AlphaFoldDB" id="A0A0D0DKZ3"/>
<accession>A0A0D0DKZ3</accession>
<gene>
    <name evidence="2" type="ORF">PAXRUDRAFT_830464</name>
</gene>
<name>A0A0D0DKZ3_9AGAM</name>
<organism evidence="2 3">
    <name type="scientific">Paxillus rubicundulus Ve08.2h10</name>
    <dbReference type="NCBI Taxonomy" id="930991"/>
    <lineage>
        <taxon>Eukaryota</taxon>
        <taxon>Fungi</taxon>
        <taxon>Dikarya</taxon>
        <taxon>Basidiomycota</taxon>
        <taxon>Agaricomycotina</taxon>
        <taxon>Agaricomycetes</taxon>
        <taxon>Agaricomycetidae</taxon>
        <taxon>Boletales</taxon>
        <taxon>Paxilineae</taxon>
        <taxon>Paxillaceae</taxon>
        <taxon>Paxillus</taxon>
    </lineage>
</organism>
<evidence type="ECO:0000313" key="3">
    <source>
        <dbReference type="Proteomes" id="UP000054538"/>
    </source>
</evidence>
<evidence type="ECO:0000313" key="2">
    <source>
        <dbReference type="EMBL" id="KIK91893.1"/>
    </source>
</evidence>
<reference evidence="3" key="2">
    <citation type="submission" date="2015-01" db="EMBL/GenBank/DDBJ databases">
        <title>Evolutionary Origins and Diversification of the Mycorrhizal Mutualists.</title>
        <authorList>
            <consortium name="DOE Joint Genome Institute"/>
            <consortium name="Mycorrhizal Genomics Consortium"/>
            <person name="Kohler A."/>
            <person name="Kuo A."/>
            <person name="Nagy L.G."/>
            <person name="Floudas D."/>
            <person name="Copeland A."/>
            <person name="Barry K.W."/>
            <person name="Cichocki N."/>
            <person name="Veneault-Fourrey C."/>
            <person name="LaButti K."/>
            <person name="Lindquist E.A."/>
            <person name="Lipzen A."/>
            <person name="Lundell T."/>
            <person name="Morin E."/>
            <person name="Murat C."/>
            <person name="Riley R."/>
            <person name="Ohm R."/>
            <person name="Sun H."/>
            <person name="Tunlid A."/>
            <person name="Henrissat B."/>
            <person name="Grigoriev I.V."/>
            <person name="Hibbett D.S."/>
            <person name="Martin F."/>
        </authorList>
    </citation>
    <scope>NUCLEOTIDE SEQUENCE [LARGE SCALE GENOMIC DNA]</scope>
    <source>
        <strain evidence="3">Ve08.2h10</strain>
    </source>
</reference>
<dbReference type="InParanoid" id="A0A0D0DKZ3"/>
<reference evidence="2 3" key="1">
    <citation type="submission" date="2014-04" db="EMBL/GenBank/DDBJ databases">
        <authorList>
            <consortium name="DOE Joint Genome Institute"/>
            <person name="Kuo A."/>
            <person name="Kohler A."/>
            <person name="Jargeat P."/>
            <person name="Nagy L.G."/>
            <person name="Floudas D."/>
            <person name="Copeland A."/>
            <person name="Barry K.W."/>
            <person name="Cichocki N."/>
            <person name="Veneault-Fourrey C."/>
            <person name="LaButti K."/>
            <person name="Lindquist E.A."/>
            <person name="Lipzen A."/>
            <person name="Lundell T."/>
            <person name="Morin E."/>
            <person name="Murat C."/>
            <person name="Sun H."/>
            <person name="Tunlid A."/>
            <person name="Henrissat B."/>
            <person name="Grigoriev I.V."/>
            <person name="Hibbett D.S."/>
            <person name="Martin F."/>
            <person name="Nordberg H.P."/>
            <person name="Cantor M.N."/>
            <person name="Hua S.X."/>
        </authorList>
    </citation>
    <scope>NUCLEOTIDE SEQUENCE [LARGE SCALE GENOMIC DNA]</scope>
    <source>
        <strain evidence="2 3">Ve08.2h10</strain>
    </source>
</reference>
<dbReference type="HOGENOM" id="CLU_2886488_0_0_1"/>
<keyword evidence="3" id="KW-1185">Reference proteome</keyword>
<dbReference type="EMBL" id="KN825336">
    <property type="protein sequence ID" value="KIK91893.1"/>
    <property type="molecule type" value="Genomic_DNA"/>
</dbReference>
<protein>
    <submittedName>
        <fullName evidence="2">Uncharacterized protein</fullName>
    </submittedName>
</protein>